<dbReference type="Pfam" id="PF00314">
    <property type="entry name" value="Thaumatin"/>
    <property type="match status" value="1"/>
</dbReference>
<dbReference type="SUPFAM" id="SSF49870">
    <property type="entry name" value="Osmotin, thaumatin-like protein"/>
    <property type="match status" value="1"/>
</dbReference>
<evidence type="ECO:0000313" key="2">
    <source>
        <dbReference type="EMBL" id="KAH0538417.1"/>
    </source>
</evidence>
<dbReference type="Proteomes" id="UP000698800">
    <property type="component" value="Unassembled WGS sequence"/>
</dbReference>
<dbReference type="Gene3D" id="2.60.110.10">
    <property type="entry name" value="Thaumatin"/>
    <property type="match status" value="1"/>
</dbReference>
<evidence type="ECO:0000256" key="1">
    <source>
        <dbReference type="PIRSR" id="PIRSR002703-1"/>
    </source>
</evidence>
<sequence length="307" mass="32559">MCAETIYPAISTQAGIGPGTGGFLLSSGDSRSLTGETPVTLAEFTLDSPTYQTYYDISLVDGYNLDVAIILLAGESGNSTIETIPPNLTNPACIASTNSLASPPYDPYAGNTSTEVLGTNSSFPLPFENTVSTNDVSRWCPWDLQLLPPTKPGDGVYPYPDDNIPRPVFDPCYSACAKFNKATDCCTGEWDSPNKCKPGLYSQNVKKVCPDAYSYAFDDQTSTFIIPSGGGFEVAFCPKGRSTNILAAASAALHQLAQGNVNASLAMGSNLDPMLTKGDGSSIRERRSWLGLATAVLTTLVLKVVWS</sequence>
<reference evidence="2" key="1">
    <citation type="submission" date="2021-03" db="EMBL/GenBank/DDBJ databases">
        <title>Comparative genomics and phylogenomic investigation of the class Geoglossomycetes provide insights into ecological specialization and systematics.</title>
        <authorList>
            <person name="Melie T."/>
            <person name="Pirro S."/>
            <person name="Miller A.N."/>
            <person name="Quandt A."/>
        </authorList>
    </citation>
    <scope>NUCLEOTIDE SEQUENCE</scope>
    <source>
        <strain evidence="2">GBOQ0MN5Z8</strain>
    </source>
</reference>
<feature type="disulfide bond" evidence="1">
    <location>
        <begin position="176"/>
        <end position="185"/>
    </location>
</feature>
<dbReference type="InterPro" id="IPR001938">
    <property type="entry name" value="Thaumatin"/>
</dbReference>
<dbReference type="PANTHER" id="PTHR31048">
    <property type="entry name" value="OS03G0233200 PROTEIN"/>
    <property type="match status" value="1"/>
</dbReference>
<dbReference type="OrthoDB" id="430315at2759"/>
<dbReference type="PROSITE" id="PS51367">
    <property type="entry name" value="THAUMATIN_2"/>
    <property type="match status" value="1"/>
</dbReference>
<gene>
    <name evidence="2" type="ORF">FGG08_004965</name>
</gene>
<dbReference type="PIRSF" id="PIRSF002703">
    <property type="entry name" value="Thaumatin"/>
    <property type="match status" value="1"/>
</dbReference>
<accession>A0A9P8I3X9</accession>
<name>A0A9P8I3X9_9PEZI</name>
<keyword evidence="3" id="KW-1185">Reference proteome</keyword>
<evidence type="ECO:0000313" key="3">
    <source>
        <dbReference type="Proteomes" id="UP000698800"/>
    </source>
</evidence>
<evidence type="ECO:0008006" key="4">
    <source>
        <dbReference type="Google" id="ProtNLM"/>
    </source>
</evidence>
<dbReference type="EMBL" id="JAGHQL010000109">
    <property type="protein sequence ID" value="KAH0538417.1"/>
    <property type="molecule type" value="Genomic_DNA"/>
</dbReference>
<keyword evidence="1" id="KW-1015">Disulfide bond</keyword>
<protein>
    <recommendedName>
        <fullName evidence="4">Osmotin, thaumatin-like protein</fullName>
    </recommendedName>
</protein>
<comment type="caution">
    <text evidence="2">The sequence shown here is derived from an EMBL/GenBank/DDBJ whole genome shotgun (WGS) entry which is preliminary data.</text>
</comment>
<proteinExistence type="predicted"/>
<dbReference type="SMART" id="SM00205">
    <property type="entry name" value="THN"/>
    <property type="match status" value="1"/>
</dbReference>
<dbReference type="AlphaFoldDB" id="A0A9P8I3X9"/>
<feature type="disulfide bond" evidence="1">
    <location>
        <begin position="186"/>
        <end position="196"/>
    </location>
</feature>
<organism evidence="2 3">
    <name type="scientific">Glutinoglossum americanum</name>
    <dbReference type="NCBI Taxonomy" id="1670608"/>
    <lineage>
        <taxon>Eukaryota</taxon>
        <taxon>Fungi</taxon>
        <taxon>Dikarya</taxon>
        <taxon>Ascomycota</taxon>
        <taxon>Pezizomycotina</taxon>
        <taxon>Geoglossomycetes</taxon>
        <taxon>Geoglossales</taxon>
        <taxon>Geoglossaceae</taxon>
        <taxon>Glutinoglossum</taxon>
    </lineage>
</organism>
<dbReference type="InterPro" id="IPR037176">
    <property type="entry name" value="Osmotin/thaumatin-like_sf"/>
</dbReference>